<feature type="domain" description="Ubiquitin-like" evidence="4">
    <location>
        <begin position="68"/>
        <end position="142"/>
    </location>
</feature>
<evidence type="ECO:0000256" key="2">
    <source>
        <dbReference type="ARBA" id="ARBA00023242"/>
    </source>
</evidence>
<feature type="compositionally biased region" description="Low complexity" evidence="3">
    <location>
        <begin position="827"/>
        <end position="887"/>
    </location>
</feature>
<dbReference type="PANTHER" id="PTHR23010:SF1">
    <property type="entry name" value="MIDNOLIN"/>
    <property type="match status" value="1"/>
</dbReference>
<evidence type="ECO:0000256" key="1">
    <source>
        <dbReference type="ARBA" id="ARBA00004123"/>
    </source>
</evidence>
<feature type="compositionally biased region" description="Low complexity" evidence="3">
    <location>
        <begin position="246"/>
        <end position="306"/>
    </location>
</feature>
<dbReference type="Gene3D" id="3.10.20.90">
    <property type="entry name" value="Phosphatidylinositol 3-kinase Catalytic Subunit, Chain A, domain 1"/>
    <property type="match status" value="1"/>
</dbReference>
<feature type="compositionally biased region" description="Basic and acidic residues" evidence="3">
    <location>
        <begin position="320"/>
        <end position="329"/>
    </location>
</feature>
<feature type="compositionally biased region" description="Polar residues" evidence="3">
    <location>
        <begin position="1176"/>
        <end position="1210"/>
    </location>
</feature>
<dbReference type="EMBL" id="KE525003">
    <property type="protein sequence ID" value="KFB40224.1"/>
    <property type="molecule type" value="Genomic_DNA"/>
</dbReference>
<feature type="compositionally biased region" description="Polar residues" evidence="3">
    <location>
        <begin position="354"/>
        <end position="388"/>
    </location>
</feature>
<feature type="region of interest" description="Disordered" evidence="3">
    <location>
        <begin position="716"/>
        <end position="744"/>
    </location>
</feature>
<feature type="region of interest" description="Disordered" evidence="3">
    <location>
        <begin position="827"/>
        <end position="901"/>
    </location>
</feature>
<feature type="compositionally biased region" description="Polar residues" evidence="3">
    <location>
        <begin position="1000"/>
        <end position="1011"/>
    </location>
</feature>
<dbReference type="InterPro" id="IPR000626">
    <property type="entry name" value="Ubiquitin-like_dom"/>
</dbReference>
<feature type="region of interest" description="Disordered" evidence="3">
    <location>
        <begin position="459"/>
        <end position="484"/>
    </location>
</feature>
<dbReference type="VEuPathDB" id="VectorBase:ASIC007600"/>
<dbReference type="VEuPathDB" id="VectorBase:ASIS001357"/>
<feature type="compositionally biased region" description="Gly residues" evidence="3">
    <location>
        <begin position="26"/>
        <end position="43"/>
    </location>
</feature>
<evidence type="ECO:0000259" key="4">
    <source>
        <dbReference type="PROSITE" id="PS50053"/>
    </source>
</evidence>
<feature type="region of interest" description="Disordered" evidence="3">
    <location>
        <begin position="512"/>
        <end position="536"/>
    </location>
</feature>
<dbReference type="Proteomes" id="UP000030765">
    <property type="component" value="Unassembled WGS sequence"/>
</dbReference>
<evidence type="ECO:0000256" key="3">
    <source>
        <dbReference type="SAM" id="MobiDB-lite"/>
    </source>
</evidence>
<keyword evidence="7" id="KW-1185">Reference proteome</keyword>
<dbReference type="EnsemblMetazoa" id="ASIC007600-RA">
    <property type="protein sequence ID" value="ASIC007600-PA"/>
    <property type="gene ID" value="ASIC007600"/>
</dbReference>
<dbReference type="InterPro" id="IPR039336">
    <property type="entry name" value="Midnolin"/>
</dbReference>
<sequence length="1287" mass="133298">MVNSSGAGGGVSGNGDGNGADIDSSSGGGGGGMGVDNAGGSGSGPQHPSAAPSSDLMEDVESDSSGLIAVHVTPTTGGNFTVLVEGDKTVLHLKKIISKNLKVTKERFSLLYRERELHDGTLMENGLVDGAKLVLTPNVETGLLTQRAENTVMQALESLNDKQVNDFLSGRSPLNLSVRLGEHMMLIQLQLSTLNPSATQTATVGSGGMSFSGGGRLKASTSATKAVIVKPYPKHHHYYRTPEGASSSSSGNISSSSSGGLSSFTPASSYSSGSASSSKDSSPVSNSKTSNLARRSVAKSQSSSAGSEDEMEQPALKRAARVESAKESEAVASTSNTISSSSSNKNNVKQNSTLAKNNNNQCTGESNNSNRADSISRNSAGGNISSKQFLVDQQKASEDQSRDNGKADAEHMETDKSESVAGPSTDNMAAPVAMSSSPIKSLSKLVSARMMTDDEMVEKEGAKVTAEQLEDTPEAGGSKSAPTVEDCSDAISANLTSCLCRRLDADAGAGAAGKKTKALGNPKVANIPSGGKKSRKPVATYVGEWDESMPGNLRPASMPASLAASKADTQLLVQRLLAEQQTSIDNGEEPVARYVGEWDESMPGNLRPASMPSALAVNKADKPLLVHQHLLQAEQDTSFDDGQNEEEPVARYVGEYDESMPGNLRPAAPPSPRTVNKANRPLLVHRLLAAEKAAFEGGKKSRKPIVRYIGEREDFMEDSSEEASTAPLPGAKKADGEGRPQNTPLMAHRLQQDGQDNSFDNGPRFIELVATGEQALLSQRIARAGLTYIAEPANPPLKNPALAEASRNLTQTLRKLSKRVFTSSAAASASASSSSSSSSGSSTLASSPRASSVPSSPAQTSSGSVLSSSASSSSLSSLASSASSAPSSPVPPPASGRGVSSGAVIESMKHHGKGIYSGTFSGTLNPALQDQYGRPKRDISTIIHILNDLLSAAPQCAASETAAGRAANASTSSSAGGSGNSELSESDSASDCGPAPSLRHSCQQHKQSNRPTAGRPAEHGSGTSWFVPAPKESKNVSVSAASKTSKKACAGCKGPSAGSSSGYRSLLLSSVDDSASASTGTTKGKHPPVCSCGKIGGTSASLSFEVQLQCKACLSKLAEEENQKMKLKIDSLRLIMKQKRERREARKLQTAPYNGGMATKADTGEAVNVQAAGQAHNGNTRVVGKQQSVEIETKSSQPNMTRPSQRNIFTSPAAEQRAPTEHQDVQPIDSCATDGDVPFSKPAGTRQRNPSAAKAPTPIPSNTTYSASSEASSSDEAASYIDDDIDS</sequence>
<feature type="region of interest" description="Disordered" evidence="3">
    <location>
        <begin position="1"/>
        <end position="62"/>
    </location>
</feature>
<gene>
    <name evidence="5" type="ORF">ZHAS_00007600</name>
</gene>
<evidence type="ECO:0000313" key="5">
    <source>
        <dbReference type="EMBL" id="KFB40224.1"/>
    </source>
</evidence>
<dbReference type="GO" id="GO:0005634">
    <property type="term" value="C:nucleus"/>
    <property type="evidence" value="ECO:0007669"/>
    <property type="project" value="UniProtKB-SubCell"/>
</dbReference>
<dbReference type="SMART" id="SM00213">
    <property type="entry name" value="UBQ"/>
    <property type="match status" value="1"/>
</dbReference>
<organism evidence="5">
    <name type="scientific">Anopheles sinensis</name>
    <name type="common">Mosquito</name>
    <dbReference type="NCBI Taxonomy" id="74873"/>
    <lineage>
        <taxon>Eukaryota</taxon>
        <taxon>Metazoa</taxon>
        <taxon>Ecdysozoa</taxon>
        <taxon>Arthropoda</taxon>
        <taxon>Hexapoda</taxon>
        <taxon>Insecta</taxon>
        <taxon>Pterygota</taxon>
        <taxon>Neoptera</taxon>
        <taxon>Endopterygota</taxon>
        <taxon>Diptera</taxon>
        <taxon>Nematocera</taxon>
        <taxon>Culicoidea</taxon>
        <taxon>Culicidae</taxon>
        <taxon>Anophelinae</taxon>
        <taxon>Anopheles</taxon>
    </lineage>
</organism>
<dbReference type="Pfam" id="PF00240">
    <property type="entry name" value="ubiquitin"/>
    <property type="match status" value="1"/>
</dbReference>
<evidence type="ECO:0000313" key="6">
    <source>
        <dbReference type="EnsemblMetazoa" id="ASIC007600-PA"/>
    </source>
</evidence>
<dbReference type="PROSITE" id="PS50053">
    <property type="entry name" value="UBIQUITIN_2"/>
    <property type="match status" value="1"/>
</dbReference>
<proteinExistence type="predicted"/>
<keyword evidence="2" id="KW-0539">Nucleus</keyword>
<protein>
    <submittedName>
        <fullName evidence="6">Ubiquitin-like domain-containing protein</fullName>
    </submittedName>
</protein>
<feature type="region of interest" description="Disordered" evidence="3">
    <location>
        <begin position="1172"/>
        <end position="1287"/>
    </location>
</feature>
<evidence type="ECO:0000313" key="7">
    <source>
        <dbReference type="Proteomes" id="UP000030765"/>
    </source>
</evidence>
<dbReference type="PANTHER" id="PTHR23010">
    <property type="entry name" value="MIDNOLIN"/>
    <property type="match status" value="1"/>
</dbReference>
<feature type="compositionally biased region" description="Low complexity" evidence="3">
    <location>
        <begin position="967"/>
        <end position="991"/>
    </location>
</feature>
<feature type="region of interest" description="Disordered" evidence="3">
    <location>
        <begin position="967"/>
        <end position="1030"/>
    </location>
</feature>
<dbReference type="SUPFAM" id="SSF54236">
    <property type="entry name" value="Ubiquitin-like"/>
    <property type="match status" value="1"/>
</dbReference>
<comment type="subcellular location">
    <subcellularLocation>
        <location evidence="1">Nucleus</location>
    </subcellularLocation>
</comment>
<feature type="compositionally biased region" description="Low complexity" evidence="3">
    <location>
        <begin position="333"/>
        <end position="353"/>
    </location>
</feature>
<accession>A0A084VQI0</accession>
<feature type="compositionally biased region" description="Gly residues" evidence="3">
    <location>
        <begin position="1"/>
        <end position="18"/>
    </location>
</feature>
<dbReference type="OrthoDB" id="1916003at2759"/>
<dbReference type="InterPro" id="IPR029071">
    <property type="entry name" value="Ubiquitin-like_domsf"/>
</dbReference>
<feature type="compositionally biased region" description="Basic and acidic residues" evidence="3">
    <location>
        <begin position="395"/>
        <end position="418"/>
    </location>
</feature>
<reference evidence="5 7" key="1">
    <citation type="journal article" date="2014" name="BMC Genomics">
        <title>Genome sequence of Anopheles sinensis provides insight into genetics basis of mosquito competence for malaria parasites.</title>
        <authorList>
            <person name="Zhou D."/>
            <person name="Zhang D."/>
            <person name="Ding G."/>
            <person name="Shi L."/>
            <person name="Hou Q."/>
            <person name="Ye Y."/>
            <person name="Xu Y."/>
            <person name="Zhou H."/>
            <person name="Xiong C."/>
            <person name="Li S."/>
            <person name="Yu J."/>
            <person name="Hong S."/>
            <person name="Yu X."/>
            <person name="Zou P."/>
            <person name="Chen C."/>
            <person name="Chang X."/>
            <person name="Wang W."/>
            <person name="Lv Y."/>
            <person name="Sun Y."/>
            <person name="Ma L."/>
            <person name="Shen B."/>
            <person name="Zhu C."/>
        </authorList>
    </citation>
    <scope>NUCLEOTIDE SEQUENCE [LARGE SCALE GENOMIC DNA]</scope>
</reference>
<reference evidence="6" key="2">
    <citation type="submission" date="2020-05" db="UniProtKB">
        <authorList>
            <consortium name="EnsemblMetazoa"/>
        </authorList>
    </citation>
    <scope>IDENTIFICATION</scope>
</reference>
<dbReference type="EMBL" id="ATLV01015216">
    <property type="status" value="NOT_ANNOTATED_CDS"/>
    <property type="molecule type" value="Genomic_DNA"/>
</dbReference>
<feature type="region of interest" description="Disordered" evidence="3">
    <location>
        <begin position="238"/>
        <end position="437"/>
    </location>
</feature>
<dbReference type="STRING" id="74873.A0A084VQI0"/>
<name>A0A084VQI0_ANOSI</name>
<feature type="compositionally biased region" description="Low complexity" evidence="3">
    <location>
        <begin position="1265"/>
        <end position="1280"/>
    </location>
</feature>